<evidence type="ECO:0000313" key="5">
    <source>
        <dbReference type="Proteomes" id="UP001432161"/>
    </source>
</evidence>
<evidence type="ECO:0000256" key="2">
    <source>
        <dbReference type="SAM" id="Phobius"/>
    </source>
</evidence>
<feature type="transmembrane region" description="Helical" evidence="2">
    <location>
        <begin position="111"/>
        <end position="129"/>
    </location>
</feature>
<feature type="transmembrane region" description="Helical" evidence="2">
    <location>
        <begin position="310"/>
        <end position="331"/>
    </location>
</feature>
<sequence length="916" mass="101028">MDFLEPDKTLIYQRCVLASLGDPETARLLDKRQGATRDAVRERMYTSTYVAVATSRCGVEAQTEFNKALADSADLKNKHRAAASETEWNWWAACLLVLFPSIVMLAIGGLLALAVAAAVAAGVLFTLFWRGSAAWFNLRQSLVAAFWGAAWLAQRVELGVCAAQWGEVLEEQGTRPVVAQVVRQMLGDDPDSLFIPGNYEGLRALRAPGYFVDNEALQQLQRKVAHIEYGTIAICGPRGTGKSTLLERCVDAADFGVLAQVPATYTPHDFLLSLSVRLCARYIRAEGYEVPEFTRLSNVRRMLRRVMSRVWRVGRWGAFALPSTALVVWGLSASARSLYSQDADSIADFTRTHVTLLRDHSVQTWQGHAAIASVLAVLAGLAWWRSRHSSWLPSLLGGIWAIASTPVGMVLAFGSIGSIVLDKQVQQQVRHIQLETMISAGLLMVVWVYCLRFRDSGRMLHSRWRIALETIFGPLAFVSGIILLVYLVRNPQTYPILADSENPLRLAGAIGGVLLARAGGWHPRPKESELVTRCRNHLFRLQTIQTSSNALSTNTSQLLSLVTSHTTSVSTVPPNFPELVEEFRDLLGRIAKKKAAQNRAVVIAIDELDRLGSAAQALAFLSEIKAILGVPHVYFLISVAEDVGASFVRRGLPHRDVTDSSLDDIIHVQPSTLKDSRAILNKRCDTLTDPYVVLAHSLSGGVLRDLLRYGLQIREMQEKAQSFELTDISRHVILDELSETLAGFRTLLSKQQWTRDTSGVLGAFRTLGGYLREPCPCTFFDLQLALEQFAFYAAGDRPGPIAHHELGDDARQLIDEASAYAYFSLTLLDIFSAQGLERRTQRAAEQGPDGDPERLAEARQELGISPYSARPLIDSIRKAWSLPLGPSASNHRPRSRAVSCPLHPQPIGRPRTPGHG</sequence>
<keyword evidence="5" id="KW-1185">Reference proteome</keyword>
<dbReference type="SUPFAM" id="SSF52540">
    <property type="entry name" value="P-loop containing nucleoside triphosphate hydrolases"/>
    <property type="match status" value="1"/>
</dbReference>
<feature type="transmembrane region" description="Helical" evidence="2">
    <location>
        <begin position="365"/>
        <end position="384"/>
    </location>
</feature>
<proteinExistence type="predicted"/>
<feature type="transmembrane region" description="Helical" evidence="2">
    <location>
        <begin position="466"/>
        <end position="488"/>
    </location>
</feature>
<reference evidence="4" key="1">
    <citation type="submission" date="2022-10" db="EMBL/GenBank/DDBJ databases">
        <title>The complete genomes of actinobacterial strains from the NBC collection.</title>
        <authorList>
            <person name="Joergensen T.S."/>
            <person name="Alvarez Arevalo M."/>
            <person name="Sterndorff E.B."/>
            <person name="Faurdal D."/>
            <person name="Vuksanovic O."/>
            <person name="Mourched A.-S."/>
            <person name="Charusanti P."/>
            <person name="Shaw S."/>
            <person name="Blin K."/>
            <person name="Weber T."/>
        </authorList>
    </citation>
    <scope>NUCLEOTIDE SEQUENCE</scope>
    <source>
        <strain evidence="4">NBC_00489</strain>
    </source>
</reference>
<feature type="transmembrane region" description="Helical" evidence="2">
    <location>
        <begin position="396"/>
        <end position="420"/>
    </location>
</feature>
<keyword evidence="2" id="KW-1133">Transmembrane helix</keyword>
<name>A0ABZ1UYT0_9ACTN</name>
<protein>
    <recommendedName>
        <fullName evidence="3">KAP NTPase domain-containing protein</fullName>
    </recommendedName>
</protein>
<feature type="transmembrane region" description="Helical" evidence="2">
    <location>
        <begin position="432"/>
        <end position="454"/>
    </location>
</feature>
<accession>A0ABZ1UYT0</accession>
<dbReference type="InterPro" id="IPR011646">
    <property type="entry name" value="KAP_P-loop"/>
</dbReference>
<keyword evidence="2" id="KW-0472">Membrane</keyword>
<dbReference type="Pfam" id="PF07693">
    <property type="entry name" value="KAP_NTPase"/>
    <property type="match status" value="1"/>
</dbReference>
<gene>
    <name evidence="4" type="ORF">OHN36_08355</name>
</gene>
<dbReference type="InterPro" id="IPR027417">
    <property type="entry name" value="P-loop_NTPase"/>
</dbReference>
<evidence type="ECO:0000313" key="4">
    <source>
        <dbReference type="EMBL" id="WUR37192.1"/>
    </source>
</evidence>
<feature type="domain" description="KAP NTPase" evidence="3">
    <location>
        <begin position="581"/>
        <end position="690"/>
    </location>
</feature>
<feature type="region of interest" description="Disordered" evidence="1">
    <location>
        <begin position="884"/>
        <end position="916"/>
    </location>
</feature>
<evidence type="ECO:0000259" key="3">
    <source>
        <dbReference type="Pfam" id="PF07693"/>
    </source>
</evidence>
<dbReference type="EMBL" id="CP108330">
    <property type="protein sequence ID" value="WUR37192.1"/>
    <property type="molecule type" value="Genomic_DNA"/>
</dbReference>
<dbReference type="Proteomes" id="UP001432161">
    <property type="component" value="Chromosome"/>
</dbReference>
<organism evidence="4 5">
    <name type="scientific">Streptomyces griseoaurantiacus</name>
    <dbReference type="NCBI Taxonomy" id="68213"/>
    <lineage>
        <taxon>Bacteria</taxon>
        <taxon>Bacillati</taxon>
        <taxon>Actinomycetota</taxon>
        <taxon>Actinomycetes</taxon>
        <taxon>Kitasatosporales</taxon>
        <taxon>Streptomycetaceae</taxon>
        <taxon>Streptomyces</taxon>
        <taxon>Streptomyces aurantiacus group</taxon>
    </lineage>
</organism>
<evidence type="ECO:0000256" key="1">
    <source>
        <dbReference type="SAM" id="MobiDB-lite"/>
    </source>
</evidence>
<keyword evidence="2" id="KW-0812">Transmembrane</keyword>